<evidence type="ECO:0000256" key="1">
    <source>
        <dbReference type="SAM" id="Phobius"/>
    </source>
</evidence>
<evidence type="ECO:0000259" key="2">
    <source>
        <dbReference type="PROSITE" id="PS50820"/>
    </source>
</evidence>
<dbReference type="STRING" id="1884261.A0A5C3QZM7"/>
<protein>
    <recommendedName>
        <fullName evidence="2">LCCL domain-containing protein</fullName>
    </recommendedName>
</protein>
<feature type="transmembrane region" description="Helical" evidence="1">
    <location>
        <begin position="371"/>
        <end position="392"/>
    </location>
</feature>
<dbReference type="AlphaFoldDB" id="A0A5C3QZM7"/>
<dbReference type="InterPro" id="IPR036609">
    <property type="entry name" value="LCCL_sf"/>
</dbReference>
<feature type="domain" description="LCCL" evidence="2">
    <location>
        <begin position="110"/>
        <end position="221"/>
    </location>
</feature>
<dbReference type="Gene3D" id="2.170.130.20">
    <property type="entry name" value="LCCL-like domain"/>
    <property type="match status" value="1"/>
</dbReference>
<feature type="transmembrane region" description="Helical" evidence="1">
    <location>
        <begin position="334"/>
        <end position="351"/>
    </location>
</feature>
<name>A0A5C3QZM7_9AGAR</name>
<dbReference type="PROSITE" id="PS50820">
    <property type="entry name" value="LCCL"/>
    <property type="match status" value="1"/>
</dbReference>
<dbReference type="Pfam" id="PF03815">
    <property type="entry name" value="LCCL"/>
    <property type="match status" value="1"/>
</dbReference>
<proteinExistence type="predicted"/>
<dbReference type="EMBL" id="ML178815">
    <property type="protein sequence ID" value="TFL06797.1"/>
    <property type="molecule type" value="Genomic_DNA"/>
</dbReference>
<evidence type="ECO:0000313" key="3">
    <source>
        <dbReference type="EMBL" id="TFL06797.1"/>
    </source>
</evidence>
<accession>A0A5C3QZM7</accession>
<dbReference type="OrthoDB" id="441660at2759"/>
<feature type="transmembrane region" description="Helical" evidence="1">
    <location>
        <begin position="404"/>
        <end position="423"/>
    </location>
</feature>
<keyword evidence="1" id="KW-0812">Transmembrane</keyword>
<feature type="transmembrane region" description="Helical" evidence="1">
    <location>
        <begin position="270"/>
        <end position="288"/>
    </location>
</feature>
<gene>
    <name evidence="3" type="ORF">BDV98DRAFT_498161</name>
</gene>
<feature type="transmembrane region" description="Helical" evidence="1">
    <location>
        <begin position="295"/>
        <end position="314"/>
    </location>
</feature>
<dbReference type="InterPro" id="IPR051957">
    <property type="entry name" value="CRISP-LCCL_domain"/>
</dbReference>
<evidence type="ECO:0000313" key="4">
    <source>
        <dbReference type="Proteomes" id="UP000305067"/>
    </source>
</evidence>
<sequence length="583" mass="64163">MTRAGAKLQATFPRLAQAATKTAVFVRGPRPKVDLADPRPLLDVDWTVRGRRYFVPIESMVMRRTQPFTKPWVFAIIVVAYIIGLAFLSKTQSFDTPADSFIGCTSSYWRRNDDCGLDGEGCGGVPDNSTGPETFDYRCPAQCDNVILQNFRTVGNEQVAFVPLVVGGGDAEETYRGDSFICAAAIQAGVISSSKGGCFSLELVANHTNFAPRNENGLASLGFPTIFPLGFRFTGGSSISNCEDIRNQVLAFNVIMSALLFFLFRPHGLAVFWSLVCIGFWHVTLFSQPRSSPPSLSFGFGTFLPTLFICYAFWRLAFRFTLPVFLHKAPLEAAVWYLGPFWVGVLFNLTFDRIPISRLVASDISQRAGGVASLVIMIIVLATCVITQVIVIRKTGWLPHYLKWYIIGGLVLMVLALLPNLQLRIHHYIFAMVFLPGTAFPTRLSAIFQGVLLGMFLNGAAAFGYDSILQTAAELLRDATLGSEIPEFLTTAANFNSTLPLIEQTLRWAPLPDNSTWDGFSLLVDDVERYVGPAMEFSLALFDPLLPHFFRLALTSSGVSGDFTMPATLWPNGTWVDPLEGAT</sequence>
<dbReference type="SUPFAM" id="SSF69848">
    <property type="entry name" value="LCCL domain"/>
    <property type="match status" value="1"/>
</dbReference>
<dbReference type="PANTHER" id="PTHR31331:SF1">
    <property type="entry name" value="CYSTEINE RICH SECRETORY PROTEIN LCCL DOMAIN CONTAINING 2"/>
    <property type="match status" value="1"/>
</dbReference>
<keyword evidence="4" id="KW-1185">Reference proteome</keyword>
<reference evidence="3 4" key="1">
    <citation type="journal article" date="2019" name="Nat. Ecol. Evol.">
        <title>Megaphylogeny resolves global patterns of mushroom evolution.</title>
        <authorList>
            <person name="Varga T."/>
            <person name="Krizsan K."/>
            <person name="Foldi C."/>
            <person name="Dima B."/>
            <person name="Sanchez-Garcia M."/>
            <person name="Sanchez-Ramirez S."/>
            <person name="Szollosi G.J."/>
            <person name="Szarkandi J.G."/>
            <person name="Papp V."/>
            <person name="Albert L."/>
            <person name="Andreopoulos W."/>
            <person name="Angelini C."/>
            <person name="Antonin V."/>
            <person name="Barry K.W."/>
            <person name="Bougher N.L."/>
            <person name="Buchanan P."/>
            <person name="Buyck B."/>
            <person name="Bense V."/>
            <person name="Catcheside P."/>
            <person name="Chovatia M."/>
            <person name="Cooper J."/>
            <person name="Damon W."/>
            <person name="Desjardin D."/>
            <person name="Finy P."/>
            <person name="Geml J."/>
            <person name="Haridas S."/>
            <person name="Hughes K."/>
            <person name="Justo A."/>
            <person name="Karasinski D."/>
            <person name="Kautmanova I."/>
            <person name="Kiss B."/>
            <person name="Kocsube S."/>
            <person name="Kotiranta H."/>
            <person name="LaButti K.M."/>
            <person name="Lechner B.E."/>
            <person name="Liimatainen K."/>
            <person name="Lipzen A."/>
            <person name="Lukacs Z."/>
            <person name="Mihaltcheva S."/>
            <person name="Morgado L.N."/>
            <person name="Niskanen T."/>
            <person name="Noordeloos M.E."/>
            <person name="Ohm R.A."/>
            <person name="Ortiz-Santana B."/>
            <person name="Ovrebo C."/>
            <person name="Racz N."/>
            <person name="Riley R."/>
            <person name="Savchenko A."/>
            <person name="Shiryaev A."/>
            <person name="Soop K."/>
            <person name="Spirin V."/>
            <person name="Szebenyi C."/>
            <person name="Tomsovsky M."/>
            <person name="Tulloss R.E."/>
            <person name="Uehling J."/>
            <person name="Grigoriev I.V."/>
            <person name="Vagvolgyi C."/>
            <person name="Papp T."/>
            <person name="Martin F.M."/>
            <person name="Miettinen O."/>
            <person name="Hibbett D.S."/>
            <person name="Nagy L.G."/>
        </authorList>
    </citation>
    <scope>NUCLEOTIDE SEQUENCE [LARGE SCALE GENOMIC DNA]</scope>
    <source>
        <strain evidence="3 4">CBS 309.79</strain>
    </source>
</reference>
<organism evidence="3 4">
    <name type="scientific">Pterulicium gracile</name>
    <dbReference type="NCBI Taxonomy" id="1884261"/>
    <lineage>
        <taxon>Eukaryota</taxon>
        <taxon>Fungi</taxon>
        <taxon>Dikarya</taxon>
        <taxon>Basidiomycota</taxon>
        <taxon>Agaricomycotina</taxon>
        <taxon>Agaricomycetes</taxon>
        <taxon>Agaricomycetidae</taxon>
        <taxon>Agaricales</taxon>
        <taxon>Pleurotineae</taxon>
        <taxon>Pterulaceae</taxon>
        <taxon>Pterulicium</taxon>
    </lineage>
</organism>
<keyword evidence="1" id="KW-1133">Transmembrane helix</keyword>
<feature type="transmembrane region" description="Helical" evidence="1">
    <location>
        <begin position="71"/>
        <end position="88"/>
    </location>
</feature>
<dbReference type="PANTHER" id="PTHR31331">
    <property type="entry name" value="LCCL DOMAIN PROTEIN (AFU_ORTHOLOGUE AFUA_5G08630)"/>
    <property type="match status" value="1"/>
</dbReference>
<dbReference type="InterPro" id="IPR004043">
    <property type="entry name" value="LCCL"/>
</dbReference>
<keyword evidence="1" id="KW-0472">Membrane</keyword>
<dbReference type="Proteomes" id="UP000305067">
    <property type="component" value="Unassembled WGS sequence"/>
</dbReference>